<reference evidence="2" key="1">
    <citation type="submission" date="2019-10" db="EMBL/GenBank/DDBJ databases">
        <title>Lacipirellula parvula gen. nov., sp. nov., representing a lineage of planctomycetes widespread in freshwater anoxic habitats, and description of the family Lacipirellulaceae.</title>
        <authorList>
            <person name="Dedysh S.N."/>
            <person name="Kulichevskaya I.S."/>
            <person name="Beletsky A.V."/>
            <person name="Rakitin A.L."/>
            <person name="Mardanov A.V."/>
            <person name="Ivanova A.A."/>
            <person name="Saltykova V.X."/>
            <person name="Rijpstra W.I.C."/>
            <person name="Sinninghe Damste J.S."/>
            <person name="Ravin N.V."/>
        </authorList>
    </citation>
    <scope>NUCLEOTIDE SEQUENCE [LARGE SCALE GENOMIC DNA]</scope>
    <source>
        <strain evidence="2">PX69</strain>
    </source>
</reference>
<accession>A0A5K7XL40</accession>
<proteinExistence type="predicted"/>
<evidence type="ECO:0008006" key="3">
    <source>
        <dbReference type="Google" id="ProtNLM"/>
    </source>
</evidence>
<dbReference type="Proteomes" id="UP000326837">
    <property type="component" value="Chromosome"/>
</dbReference>
<name>A0A5K7XL40_9BACT</name>
<dbReference type="RefSeq" id="WP_152101216.1">
    <property type="nucleotide sequence ID" value="NZ_AP021861.1"/>
</dbReference>
<dbReference type="AlphaFoldDB" id="A0A5K7XL40"/>
<sequence length="72" mass="8242">MTKTLQEAIERLQQMPEDRQDLLARLVLHEIDEDEKWAKSTAANVDKLRGLIGEVLQADSRGECEPLDPDRL</sequence>
<protein>
    <recommendedName>
        <fullName evidence="3">Addiction module component</fullName>
    </recommendedName>
</protein>
<dbReference type="EMBL" id="AP021861">
    <property type="protein sequence ID" value="BBO35951.1"/>
    <property type="molecule type" value="Genomic_DNA"/>
</dbReference>
<organism evidence="1 2">
    <name type="scientific">Lacipirellula parvula</name>
    <dbReference type="NCBI Taxonomy" id="2650471"/>
    <lineage>
        <taxon>Bacteria</taxon>
        <taxon>Pseudomonadati</taxon>
        <taxon>Planctomycetota</taxon>
        <taxon>Planctomycetia</taxon>
        <taxon>Pirellulales</taxon>
        <taxon>Lacipirellulaceae</taxon>
        <taxon>Lacipirellula</taxon>
    </lineage>
</organism>
<gene>
    <name evidence="1" type="ORF">PLANPX_5563</name>
</gene>
<evidence type="ECO:0000313" key="2">
    <source>
        <dbReference type="Proteomes" id="UP000326837"/>
    </source>
</evidence>
<dbReference type="KEGG" id="lpav:PLANPX_5563"/>
<keyword evidence="2" id="KW-1185">Reference proteome</keyword>
<evidence type="ECO:0000313" key="1">
    <source>
        <dbReference type="EMBL" id="BBO35951.1"/>
    </source>
</evidence>